<name>G7HXP6_9CORY</name>
<dbReference type="AlphaFoldDB" id="G7HXP6"/>
<protein>
    <recommendedName>
        <fullName evidence="4">Secreted protein</fullName>
    </recommendedName>
</protein>
<dbReference type="GeneID" id="82878978"/>
<dbReference type="Proteomes" id="UP000004840">
    <property type="component" value="Unassembled WGS sequence"/>
</dbReference>
<feature type="signal peptide" evidence="1">
    <location>
        <begin position="1"/>
        <end position="28"/>
    </location>
</feature>
<dbReference type="PROSITE" id="PS51257">
    <property type="entry name" value="PROKAR_LIPOPROTEIN"/>
    <property type="match status" value="1"/>
</dbReference>
<reference evidence="2 3" key="1">
    <citation type="journal article" date="2012" name="J. Bacteriol.">
        <title>Genome Sequence of Corynebacterium casei UCMA 3821, Isolated from a Smear-Ripened Cheese.</title>
        <authorList>
            <person name="Monnet C."/>
            <person name="Loux V."/>
            <person name="Bento P."/>
            <person name="Gibrat J.F."/>
            <person name="Straub C."/>
            <person name="Bonnarme P."/>
            <person name="Landaud S."/>
            <person name="Irlinger F."/>
        </authorList>
    </citation>
    <scope>NUCLEOTIDE SEQUENCE [LARGE SCALE GENOMIC DNA]</scope>
    <source>
        <strain evidence="2 3">UCMA 3821</strain>
    </source>
</reference>
<dbReference type="EMBL" id="CAFW01000067">
    <property type="protein sequence ID" value="CCE54961.1"/>
    <property type="molecule type" value="Genomic_DNA"/>
</dbReference>
<evidence type="ECO:0000256" key="1">
    <source>
        <dbReference type="SAM" id="SignalP"/>
    </source>
</evidence>
<proteinExistence type="predicted"/>
<keyword evidence="1" id="KW-0732">Signal</keyword>
<gene>
    <name evidence="2" type="ORF">CCAS_07180</name>
</gene>
<accession>G7HXP6</accession>
<evidence type="ECO:0008006" key="4">
    <source>
        <dbReference type="Google" id="ProtNLM"/>
    </source>
</evidence>
<evidence type="ECO:0000313" key="3">
    <source>
        <dbReference type="Proteomes" id="UP000004840"/>
    </source>
</evidence>
<organism evidence="2 3">
    <name type="scientific">Corynebacterium casei UCMA 3821</name>
    <dbReference type="NCBI Taxonomy" id="1110505"/>
    <lineage>
        <taxon>Bacteria</taxon>
        <taxon>Bacillati</taxon>
        <taxon>Actinomycetota</taxon>
        <taxon>Actinomycetes</taxon>
        <taxon>Mycobacteriales</taxon>
        <taxon>Corynebacteriaceae</taxon>
        <taxon>Corynebacterium</taxon>
    </lineage>
</organism>
<comment type="caution">
    <text evidence="2">The sequence shown here is derived from an EMBL/GenBank/DDBJ whole genome shotgun (WGS) entry which is preliminary data.</text>
</comment>
<sequence length="112" mass="12194">MKKIAKKIPAGILSVLVALSCLAPSAYALGPDDPRIKNNIGMYTVKCQVHKNATGNPVVGFVIGNHKNDPEKAEKEANNFVSRFGGNHAKRHCKTTGQYRQNGAYSTNWTPK</sequence>
<feature type="chain" id="PRO_5003496477" description="Secreted protein" evidence="1">
    <location>
        <begin position="29"/>
        <end position="112"/>
    </location>
</feature>
<evidence type="ECO:0000313" key="2">
    <source>
        <dbReference type="EMBL" id="CCE54961.1"/>
    </source>
</evidence>
<dbReference type="RefSeq" id="WP_006822453.1">
    <property type="nucleotide sequence ID" value="NZ_CAFW01000067.1"/>
</dbReference>